<feature type="transmembrane region" description="Helical" evidence="1">
    <location>
        <begin position="199"/>
        <end position="221"/>
    </location>
</feature>
<sequence>MRNDGETSRDGHVPSIGVGLSIARVEIRRVVRKLREQDVWLAVLLLGAVGVLLSLPILFGLSREWGVDLEAGDTAVASTVAMALAIVWLLFALFAVVSAVGEYGEIDNESGMLTIRPPKDVACGLLLSATIWYAPFAFVPLGVGFLGLSVGAGSPLTLVSGIVTTTTLLVTAVATGYPIGLALKGVIRRSERLSSLKPILAVVVVVAYVWIMATGKLLVIAETLEPVLLAPPLGWLGDLALVTTPGADVSIARAAGALVLAVVVLPATALGTTASARYTWYVDRAWDSREGDRHGDDHSSPGRVAATLALVCRRPGTLGVATTTLVRAYRAPLQLVFAAVPLLGALPLFERVIATGTAPPFVPWVVLLYGAWAAGTAFPLNALGNQGSTLPTVLTARADGACVVHGTVVAAVVTVTPLTAVAAVGMGYLAGRSPAVLLLLTALSPVVVIAGAVLAAGLGARFPRFRSIDVAGSRTAVPPSKSAFALFSLLITLAVYAVAVLADETIRSLAVVVLSERLPYDLSITAATLETVASVVVPLLALAVPAAYLLAVRRIDAYRLE</sequence>
<dbReference type="AlphaFoldDB" id="A0ABD5NXK7"/>
<feature type="transmembrane region" description="Helical" evidence="1">
    <location>
        <begin position="121"/>
        <end position="148"/>
    </location>
</feature>
<feature type="transmembrane region" description="Helical" evidence="1">
    <location>
        <begin position="361"/>
        <end position="383"/>
    </location>
</feature>
<feature type="transmembrane region" description="Helical" evidence="1">
    <location>
        <begin position="483"/>
        <end position="502"/>
    </location>
</feature>
<keyword evidence="1" id="KW-0812">Transmembrane</keyword>
<feature type="transmembrane region" description="Helical" evidence="1">
    <location>
        <begin position="403"/>
        <end position="429"/>
    </location>
</feature>
<dbReference type="GeneID" id="71854337"/>
<dbReference type="RefSeq" id="WP_246966420.1">
    <property type="nucleotide sequence ID" value="NZ_CP095397.1"/>
</dbReference>
<organism evidence="2 3">
    <name type="scientific">Natribaculum luteum</name>
    <dbReference type="NCBI Taxonomy" id="1586232"/>
    <lineage>
        <taxon>Archaea</taxon>
        <taxon>Methanobacteriati</taxon>
        <taxon>Methanobacteriota</taxon>
        <taxon>Stenosarchaea group</taxon>
        <taxon>Halobacteria</taxon>
        <taxon>Halobacteriales</taxon>
        <taxon>Natrialbaceae</taxon>
        <taxon>Natribaculum</taxon>
    </lineage>
</organism>
<accession>A0ABD5NXK7</accession>
<comment type="caution">
    <text evidence="2">The sequence shown here is derived from an EMBL/GenBank/DDBJ whole genome shotgun (WGS) entry which is preliminary data.</text>
</comment>
<reference evidence="2 3" key="1">
    <citation type="journal article" date="2014" name="Int. J. Syst. Evol. Microbiol.">
        <title>Complete genome sequence of Corynebacterium casei LMG S-19264T (=DSM 44701T), isolated from a smear-ripened cheese.</title>
        <authorList>
            <consortium name="US DOE Joint Genome Institute (JGI-PGF)"/>
            <person name="Walter F."/>
            <person name="Albersmeier A."/>
            <person name="Kalinowski J."/>
            <person name="Ruckert C."/>
        </authorList>
    </citation>
    <scope>NUCLEOTIDE SEQUENCE [LARGE SCALE GENOMIC DNA]</scope>
    <source>
        <strain evidence="2 3">IBRC-M 10912</strain>
    </source>
</reference>
<feature type="transmembrane region" description="Helical" evidence="1">
    <location>
        <begin position="39"/>
        <end position="59"/>
    </location>
</feature>
<feature type="transmembrane region" description="Helical" evidence="1">
    <location>
        <begin position="331"/>
        <end position="349"/>
    </location>
</feature>
<dbReference type="EMBL" id="JBHSDJ010000016">
    <property type="protein sequence ID" value="MFC4246829.1"/>
    <property type="molecule type" value="Genomic_DNA"/>
</dbReference>
<evidence type="ECO:0000313" key="3">
    <source>
        <dbReference type="Proteomes" id="UP001595821"/>
    </source>
</evidence>
<feature type="transmembrane region" description="Helical" evidence="1">
    <location>
        <begin position="168"/>
        <end position="187"/>
    </location>
</feature>
<dbReference type="Proteomes" id="UP001595821">
    <property type="component" value="Unassembled WGS sequence"/>
</dbReference>
<proteinExistence type="predicted"/>
<evidence type="ECO:0008006" key="4">
    <source>
        <dbReference type="Google" id="ProtNLM"/>
    </source>
</evidence>
<evidence type="ECO:0000313" key="2">
    <source>
        <dbReference type="EMBL" id="MFC4246829.1"/>
    </source>
</evidence>
<evidence type="ECO:0000256" key="1">
    <source>
        <dbReference type="SAM" id="Phobius"/>
    </source>
</evidence>
<feature type="transmembrane region" description="Helical" evidence="1">
    <location>
        <begin position="522"/>
        <end position="551"/>
    </location>
</feature>
<protein>
    <recommendedName>
        <fullName evidence="4">ABC transporter permease</fullName>
    </recommendedName>
</protein>
<name>A0ABD5NXK7_9EURY</name>
<keyword evidence="1" id="KW-0472">Membrane</keyword>
<feature type="transmembrane region" description="Helical" evidence="1">
    <location>
        <begin position="251"/>
        <end position="270"/>
    </location>
</feature>
<feature type="transmembrane region" description="Helical" evidence="1">
    <location>
        <begin position="79"/>
        <end position="100"/>
    </location>
</feature>
<keyword evidence="1" id="KW-1133">Transmembrane helix</keyword>
<gene>
    <name evidence="2" type="ORF">ACFOZ7_07420</name>
</gene>
<feature type="transmembrane region" description="Helical" evidence="1">
    <location>
        <begin position="435"/>
        <end position="462"/>
    </location>
</feature>